<dbReference type="PANTHER" id="PTHR23192">
    <property type="entry name" value="OLFACTOMEDIN-RELATED"/>
    <property type="match status" value="1"/>
</dbReference>
<keyword evidence="3" id="KW-0677">Repeat</keyword>
<evidence type="ECO:0000256" key="4">
    <source>
        <dbReference type="PROSITE-ProRule" id="PRU00446"/>
    </source>
</evidence>
<comment type="caution">
    <text evidence="4">Lacks conserved residue(s) required for the propagation of feature annotation.</text>
</comment>
<evidence type="ECO:0000259" key="6">
    <source>
        <dbReference type="PROSITE" id="PS51132"/>
    </source>
</evidence>
<feature type="domain" description="Olfactomedin-like" evidence="6">
    <location>
        <begin position="342"/>
        <end position="475"/>
    </location>
</feature>
<sequence length="475" mass="53341">MGWIDEIFGTKKSELLLVLVSSPISFHREILRRSKLSGKGSPACLHDSLLSTASMPLHNSFCKFISPYPILLRYYHTAVLLENVKMLKCEKNKAVHTRTRRQSMELKRSVAEQSRLSPSSTGSNDQWTIHIGRDTIIPKIVFETSCKRIHRHCAESGRKLMGFQGPRGPPGPQGVTGPPGRRGQQGKVGPIGLVGNVGEEGEPGVNGRCNCSFPDLYLQQITVPGPPIIQVEEKTVPVPVLVIKEVTKVVSYKPTRFPTRFRPFTGSSTRAGKTDILSKLTAARKITPKMLKKPIAPSEFVSPSLTLPENHLITMDENFTEYSTTTTAPYIGPPTLGYNKRVCLLNAIGIPVLHAESQYSAVGSWMRDSLPFNEEMAERRWVTDDYASPVLYEYENERQLMNKKQKIKYYIDYLASGTGNVIYNGSYYYHRHSSSMLVKYNLDSTDETQMDLGDISYLDCSRKRDHTFEVCLLSQ</sequence>
<dbReference type="InterPro" id="IPR008160">
    <property type="entry name" value="Collagen"/>
</dbReference>
<evidence type="ECO:0000256" key="3">
    <source>
        <dbReference type="ARBA" id="ARBA00022737"/>
    </source>
</evidence>
<evidence type="ECO:0000313" key="8">
    <source>
        <dbReference type="WBParaSite" id="EEL_0000240701-mRNA-1"/>
    </source>
</evidence>
<proteinExistence type="predicted"/>
<accession>A0A0R3RLP8</accession>
<dbReference type="GO" id="GO:0007165">
    <property type="term" value="P:signal transduction"/>
    <property type="evidence" value="ECO:0007669"/>
    <property type="project" value="TreeGrafter"/>
</dbReference>
<feature type="region of interest" description="Disordered" evidence="5">
    <location>
        <begin position="98"/>
        <end position="127"/>
    </location>
</feature>
<dbReference type="InterPro" id="IPR050605">
    <property type="entry name" value="Olfactomedin-like_domain"/>
</dbReference>
<feature type="compositionally biased region" description="Polar residues" evidence="5">
    <location>
        <begin position="111"/>
        <end position="127"/>
    </location>
</feature>
<dbReference type="Pfam" id="PF01391">
    <property type="entry name" value="Collagen"/>
    <property type="match status" value="1"/>
</dbReference>
<organism evidence="7 8">
    <name type="scientific">Elaeophora elaphi</name>
    <dbReference type="NCBI Taxonomy" id="1147741"/>
    <lineage>
        <taxon>Eukaryota</taxon>
        <taxon>Metazoa</taxon>
        <taxon>Ecdysozoa</taxon>
        <taxon>Nematoda</taxon>
        <taxon>Chromadorea</taxon>
        <taxon>Rhabditida</taxon>
        <taxon>Spirurina</taxon>
        <taxon>Spiruromorpha</taxon>
        <taxon>Filarioidea</taxon>
        <taxon>Onchocercidae</taxon>
        <taxon>Elaeophora</taxon>
    </lineage>
</organism>
<dbReference type="Proteomes" id="UP000050640">
    <property type="component" value="Unplaced"/>
</dbReference>
<evidence type="ECO:0000256" key="2">
    <source>
        <dbReference type="ARBA" id="ARBA00022525"/>
    </source>
</evidence>
<dbReference type="PROSITE" id="PS51132">
    <property type="entry name" value="OLF"/>
    <property type="match status" value="1"/>
</dbReference>
<dbReference type="WBParaSite" id="EEL_0000240701-mRNA-1">
    <property type="protein sequence ID" value="EEL_0000240701-mRNA-1"/>
    <property type="gene ID" value="EEL_0000240701"/>
</dbReference>
<dbReference type="GO" id="GO:0005615">
    <property type="term" value="C:extracellular space"/>
    <property type="evidence" value="ECO:0007669"/>
    <property type="project" value="TreeGrafter"/>
</dbReference>
<evidence type="ECO:0000256" key="5">
    <source>
        <dbReference type="SAM" id="MobiDB-lite"/>
    </source>
</evidence>
<dbReference type="STRING" id="1147741.A0A0R3RLP8"/>
<dbReference type="InterPro" id="IPR003112">
    <property type="entry name" value="Olfac-like_dom"/>
</dbReference>
<evidence type="ECO:0000313" key="7">
    <source>
        <dbReference type="Proteomes" id="UP000050640"/>
    </source>
</evidence>
<dbReference type="AlphaFoldDB" id="A0A0R3RLP8"/>
<keyword evidence="7" id="KW-1185">Reference proteome</keyword>
<dbReference type="Pfam" id="PF02191">
    <property type="entry name" value="OLF"/>
    <property type="match status" value="1"/>
</dbReference>
<feature type="region of interest" description="Disordered" evidence="5">
    <location>
        <begin position="160"/>
        <end position="189"/>
    </location>
</feature>
<name>A0A0R3RLP8_9BILA</name>
<protein>
    <submittedName>
        <fullName evidence="8">Olfactomedin-like domain-containing protein</fullName>
    </submittedName>
</protein>
<reference evidence="8" key="1">
    <citation type="submission" date="2017-02" db="UniProtKB">
        <authorList>
            <consortium name="WormBaseParasite"/>
        </authorList>
    </citation>
    <scope>IDENTIFICATION</scope>
</reference>
<keyword evidence="2" id="KW-0964">Secreted</keyword>
<dbReference type="SMART" id="SM00284">
    <property type="entry name" value="OLF"/>
    <property type="match status" value="1"/>
</dbReference>
<dbReference type="PANTHER" id="PTHR23192:SF83">
    <property type="entry name" value="OLFACTOMEDIN-LIKE DOMAIN-CONTAINING PROTEIN"/>
    <property type="match status" value="1"/>
</dbReference>
<evidence type="ECO:0000256" key="1">
    <source>
        <dbReference type="ARBA" id="ARBA00004613"/>
    </source>
</evidence>
<comment type="subcellular location">
    <subcellularLocation>
        <location evidence="1">Secreted</location>
    </subcellularLocation>
</comment>
<feature type="compositionally biased region" description="Low complexity" evidence="5">
    <location>
        <begin position="173"/>
        <end position="189"/>
    </location>
</feature>